<proteinExistence type="predicted"/>
<dbReference type="PROSITE" id="PS50830">
    <property type="entry name" value="TNASE_3"/>
    <property type="match status" value="1"/>
</dbReference>
<evidence type="ECO:0000259" key="2">
    <source>
        <dbReference type="PROSITE" id="PS50830"/>
    </source>
</evidence>
<evidence type="ECO:0000313" key="5">
    <source>
        <dbReference type="Proteomes" id="UP000298735"/>
    </source>
</evidence>
<evidence type="ECO:0000313" key="4">
    <source>
        <dbReference type="EMBL" id="UYZ10830.1"/>
    </source>
</evidence>
<keyword evidence="1" id="KW-0812">Transmembrane</keyword>
<keyword evidence="1" id="KW-1133">Transmembrane helix</keyword>
<keyword evidence="1" id="KW-0472">Membrane</keyword>
<name>A0A4Z1R4G6_9HYPH</name>
<protein>
    <submittedName>
        <fullName evidence="3">Thermonuclease family protein</fullName>
    </submittedName>
</protein>
<dbReference type="Pfam" id="PF00565">
    <property type="entry name" value="SNase"/>
    <property type="match status" value="1"/>
</dbReference>
<dbReference type="EMBL" id="CP109969">
    <property type="protein sequence ID" value="UYZ10829.1"/>
    <property type="molecule type" value="Genomic_DNA"/>
</dbReference>
<dbReference type="InterPro" id="IPR016071">
    <property type="entry name" value="Staphylococal_nuclease_OB-fold"/>
</dbReference>
<dbReference type="KEGG" id="asal:CFBP5507_24330"/>
<dbReference type="KEGG" id="asal:CFBP5507_24285"/>
<feature type="transmembrane region" description="Helical" evidence="1">
    <location>
        <begin position="21"/>
        <end position="44"/>
    </location>
</feature>
<evidence type="ECO:0000256" key="1">
    <source>
        <dbReference type="SAM" id="Phobius"/>
    </source>
</evidence>
<dbReference type="EMBL" id="CP109969">
    <property type="protein sequence ID" value="UYZ10830.1"/>
    <property type="molecule type" value="Genomic_DNA"/>
</dbReference>
<dbReference type="Proteomes" id="UP000298735">
    <property type="component" value="Chromosome Linear"/>
</dbReference>
<organism evidence="3 5">
    <name type="scientific">Agrobacterium salinitolerans</name>
    <dbReference type="NCBI Taxonomy" id="1183413"/>
    <lineage>
        <taxon>Bacteria</taxon>
        <taxon>Pseudomonadati</taxon>
        <taxon>Pseudomonadota</taxon>
        <taxon>Alphaproteobacteria</taxon>
        <taxon>Hyphomicrobiales</taxon>
        <taxon>Rhizobiaceae</taxon>
        <taxon>Rhizobium/Agrobacterium group</taxon>
        <taxon>Agrobacterium</taxon>
    </lineage>
</organism>
<dbReference type="Gene3D" id="2.40.50.90">
    <property type="match status" value="1"/>
</dbReference>
<dbReference type="AlphaFoldDB" id="A0A4Z1R4G6"/>
<reference evidence="3" key="1">
    <citation type="submission" date="2022-10" db="EMBL/GenBank/DDBJ databases">
        <title>Complete genome sequence of Agrobacterium salinitolerans CFBP5507.</title>
        <authorList>
            <person name="Tchabashvili S."/>
            <person name="Yen H.-C."/>
            <person name="Haryono M."/>
            <person name="Lin Y.-C."/>
            <person name="Lai E.-M."/>
            <person name="Kuo C.-H."/>
        </authorList>
    </citation>
    <scope>NUCLEOTIDE SEQUENCE</scope>
    <source>
        <strain evidence="3">CFBP5507</strain>
    </source>
</reference>
<gene>
    <name evidence="3" type="ORF">CFBP5507_24285</name>
    <name evidence="4" type="ORF">CFBP5507_24330</name>
</gene>
<dbReference type="SUPFAM" id="SSF50199">
    <property type="entry name" value="Staphylococcal nuclease"/>
    <property type="match status" value="1"/>
</dbReference>
<dbReference type="OrthoDB" id="7469880at2"/>
<dbReference type="InterPro" id="IPR035437">
    <property type="entry name" value="SNase_OB-fold_sf"/>
</dbReference>
<sequence>MAKVVQFRSRQTSRSRSGSSFVMLVVLGMLASFLVGAGISYYVIDHRPSFQPDLEANVRDITSLSRDPQNAGQDILSTASPVASYRRCSGSVRVNCIVDGDTLWTGGVKVRIADIDAPEIGKPQCSSEKALGERATVRLMELVNSGAFTMQSWPGRDEDRYGRKLRVLLKDGRSIGDILVSEGLARTWTGKRQPWC</sequence>
<evidence type="ECO:0000313" key="3">
    <source>
        <dbReference type="EMBL" id="UYZ10829.1"/>
    </source>
</evidence>
<accession>A0A4Z1R4G6</accession>
<feature type="domain" description="TNase-like" evidence="2">
    <location>
        <begin position="88"/>
        <end position="186"/>
    </location>
</feature>